<proteinExistence type="predicted"/>
<gene>
    <name evidence="2" type="ORF">Vbra_4299</name>
</gene>
<dbReference type="EMBL" id="CDMY01000395">
    <property type="protein sequence ID" value="CEM09667.1"/>
    <property type="molecule type" value="Genomic_DNA"/>
</dbReference>
<evidence type="ECO:0000256" key="1">
    <source>
        <dbReference type="SAM" id="MobiDB-lite"/>
    </source>
</evidence>
<keyword evidence="3" id="KW-1185">Reference proteome</keyword>
<dbReference type="VEuPathDB" id="CryptoDB:Vbra_4299"/>
<organism evidence="2 3">
    <name type="scientific">Vitrella brassicaformis (strain CCMP3155)</name>
    <dbReference type="NCBI Taxonomy" id="1169540"/>
    <lineage>
        <taxon>Eukaryota</taxon>
        <taxon>Sar</taxon>
        <taxon>Alveolata</taxon>
        <taxon>Colpodellida</taxon>
        <taxon>Vitrellaceae</taxon>
        <taxon>Vitrella</taxon>
    </lineage>
</organism>
<evidence type="ECO:0000313" key="3">
    <source>
        <dbReference type="Proteomes" id="UP000041254"/>
    </source>
</evidence>
<name>A0A0G4FAM5_VITBC</name>
<dbReference type="InParanoid" id="A0A0G4FAM5"/>
<accession>A0A0G4FAM5</accession>
<sequence length="132" mass="14796">MSDDQLKQIDDFYLSTEGGIIPEKHDDFVGMCRATCINYLQEKKQKMVRKHGPAAVRKLEERVGRPLVPPELERELTAVYPLFVDTPERSEGTALEAAGQRDMQTGATGQHMEHPVGADFHSAAREPLLPPR</sequence>
<evidence type="ECO:0000313" key="2">
    <source>
        <dbReference type="EMBL" id="CEM09667.1"/>
    </source>
</evidence>
<dbReference type="AlphaFoldDB" id="A0A0G4FAM5"/>
<reference evidence="2 3" key="1">
    <citation type="submission" date="2014-11" db="EMBL/GenBank/DDBJ databases">
        <authorList>
            <person name="Zhu J."/>
            <person name="Qi W."/>
            <person name="Song R."/>
        </authorList>
    </citation>
    <scope>NUCLEOTIDE SEQUENCE [LARGE SCALE GENOMIC DNA]</scope>
</reference>
<dbReference type="Proteomes" id="UP000041254">
    <property type="component" value="Unassembled WGS sequence"/>
</dbReference>
<protein>
    <submittedName>
        <fullName evidence="2">Uncharacterized protein</fullName>
    </submittedName>
</protein>
<feature type="region of interest" description="Disordered" evidence="1">
    <location>
        <begin position="104"/>
        <end position="132"/>
    </location>
</feature>